<dbReference type="Gene3D" id="3.90.79.10">
    <property type="entry name" value="Nucleoside Triphosphate Pyrophosphohydrolase"/>
    <property type="match status" value="1"/>
</dbReference>
<dbReference type="PANTHER" id="PTHR43736:SF4">
    <property type="entry name" value="SLR1690 PROTEIN"/>
    <property type="match status" value="1"/>
</dbReference>
<dbReference type="Pfam" id="PF00293">
    <property type="entry name" value="NUDIX"/>
    <property type="match status" value="1"/>
</dbReference>
<dbReference type="Pfam" id="PF21906">
    <property type="entry name" value="WHD_NrtR"/>
    <property type="match status" value="1"/>
</dbReference>
<evidence type="ECO:0000313" key="3">
    <source>
        <dbReference type="Proteomes" id="UP000078459"/>
    </source>
</evidence>
<dbReference type="STRING" id="1826909.A5893_02380"/>
<dbReference type="InterPro" id="IPR036388">
    <property type="entry name" value="WH-like_DNA-bd_sf"/>
</dbReference>
<dbReference type="EMBL" id="LWHJ01000011">
    <property type="protein sequence ID" value="OAQ41987.1"/>
    <property type="molecule type" value="Genomic_DNA"/>
</dbReference>
<reference evidence="2 3" key="1">
    <citation type="submission" date="2016-04" db="EMBL/GenBank/DDBJ databases">
        <authorList>
            <person name="Evans L.H."/>
            <person name="Alamgir A."/>
            <person name="Owens N."/>
            <person name="Weber N.D."/>
            <person name="Virtaneva K."/>
            <person name="Barbian K."/>
            <person name="Babar A."/>
            <person name="Rosenke K."/>
        </authorList>
    </citation>
    <scope>NUCLEOTIDE SEQUENCE [LARGE SCALE GENOMIC DNA]</scope>
    <source>
        <strain evidence="2 3">CCM 8644</strain>
    </source>
</reference>
<protein>
    <submittedName>
        <fullName evidence="2">DNA mismatch repair protein MutT</fullName>
    </submittedName>
</protein>
<feature type="domain" description="Nudix hydrolase" evidence="1">
    <location>
        <begin position="9"/>
        <end position="141"/>
    </location>
</feature>
<dbReference type="OrthoDB" id="9786141at2"/>
<dbReference type="InterPro" id="IPR036390">
    <property type="entry name" value="WH_DNA-bd_sf"/>
</dbReference>
<dbReference type="PANTHER" id="PTHR43736">
    <property type="entry name" value="ADP-RIBOSE PYROPHOSPHATASE"/>
    <property type="match status" value="1"/>
</dbReference>
<comment type="caution">
    <text evidence="2">The sequence shown here is derived from an EMBL/GenBank/DDBJ whole genome shotgun (WGS) entry which is preliminary data.</text>
</comment>
<dbReference type="SUPFAM" id="SSF55811">
    <property type="entry name" value="Nudix"/>
    <property type="match status" value="1"/>
</dbReference>
<evidence type="ECO:0000259" key="1">
    <source>
        <dbReference type="PROSITE" id="PS51462"/>
    </source>
</evidence>
<dbReference type="InterPro" id="IPR015797">
    <property type="entry name" value="NUDIX_hydrolase-like_dom_sf"/>
</dbReference>
<dbReference type="InterPro" id="IPR000086">
    <property type="entry name" value="NUDIX_hydrolase_dom"/>
</dbReference>
<accession>A0A179DLM5</accession>
<dbReference type="Proteomes" id="UP000078459">
    <property type="component" value="Unassembled WGS sequence"/>
</dbReference>
<dbReference type="PROSITE" id="PS51462">
    <property type="entry name" value="NUDIX"/>
    <property type="match status" value="1"/>
</dbReference>
<name>A0A179DLM5_9SPHI</name>
<dbReference type="Gene3D" id="1.10.10.10">
    <property type="entry name" value="Winged helix-like DNA-binding domain superfamily/Winged helix DNA-binding domain"/>
    <property type="match status" value="1"/>
</dbReference>
<dbReference type="SUPFAM" id="SSF46785">
    <property type="entry name" value="Winged helix' DNA-binding domain"/>
    <property type="match status" value="1"/>
</dbReference>
<reference evidence="2 3" key="2">
    <citation type="submission" date="2016-06" db="EMBL/GenBank/DDBJ databases">
        <title>Pedobacter psychrophilus sp. nov., isolated from Antarctic fragmentary rock.</title>
        <authorList>
            <person name="Svec P."/>
        </authorList>
    </citation>
    <scope>NUCLEOTIDE SEQUENCE [LARGE SCALE GENOMIC DNA]</scope>
    <source>
        <strain evidence="2 3">CCM 8644</strain>
    </source>
</reference>
<organism evidence="2 3">
    <name type="scientific">Pedobacter psychrophilus</name>
    <dbReference type="NCBI Taxonomy" id="1826909"/>
    <lineage>
        <taxon>Bacteria</taxon>
        <taxon>Pseudomonadati</taxon>
        <taxon>Bacteroidota</taxon>
        <taxon>Sphingobacteriia</taxon>
        <taxon>Sphingobacteriales</taxon>
        <taxon>Sphingobacteriaceae</taxon>
        <taxon>Pedobacter</taxon>
    </lineage>
</organism>
<dbReference type="InterPro" id="IPR054105">
    <property type="entry name" value="WHD_NrtR"/>
</dbReference>
<sequence length="231" mass="26859">MPQQLKYTRILLAVDCLIFGFESQTLKVLLIKRKLQPYQNEWSLMGGFLVGEESADEAALRILKELAGLSGVSMEQVKTFSKADRDPTERTVSIVYSSLIDIKKFEEQINHEYEAQWFKLNEIPKLIFDHTQMIAAGRDYLKKKAALQPILFGLLGEKFTIPQIQQLYEEVFESSFDKRNFSRKLLGSELLKKLDEKDKSNSKKGAFYYQLDKQINHYNFNILLNLAYNQQ</sequence>
<evidence type="ECO:0000313" key="2">
    <source>
        <dbReference type="EMBL" id="OAQ41987.1"/>
    </source>
</evidence>
<gene>
    <name evidence="2" type="ORF">A5893_02380</name>
</gene>
<dbReference type="CDD" id="cd18873">
    <property type="entry name" value="NUDIX_NadM_like"/>
    <property type="match status" value="1"/>
</dbReference>
<proteinExistence type="predicted"/>
<dbReference type="AlphaFoldDB" id="A0A179DLM5"/>
<keyword evidence="3" id="KW-1185">Reference proteome</keyword>